<dbReference type="Gene3D" id="3.40.1350.10">
    <property type="match status" value="1"/>
</dbReference>
<evidence type="ECO:0000313" key="4">
    <source>
        <dbReference type="Proteomes" id="UP000323707"/>
    </source>
</evidence>
<accession>A0A5M9QFT8</accession>
<comment type="caution">
    <text evidence="3">The sequence shown here is derived from an EMBL/GenBank/DDBJ whole genome shotgun (WGS) entry which is preliminary data.</text>
</comment>
<protein>
    <recommendedName>
        <fullName evidence="2">UPF0102 protein F4V45_08795</fullName>
    </recommendedName>
</protein>
<organism evidence="3 4">
    <name type="scientific">Helicobacter canis</name>
    <dbReference type="NCBI Taxonomy" id="29419"/>
    <lineage>
        <taxon>Bacteria</taxon>
        <taxon>Pseudomonadati</taxon>
        <taxon>Campylobacterota</taxon>
        <taxon>Epsilonproteobacteria</taxon>
        <taxon>Campylobacterales</taxon>
        <taxon>Helicobacteraceae</taxon>
        <taxon>Helicobacter</taxon>
    </lineage>
</organism>
<dbReference type="Proteomes" id="UP000323707">
    <property type="component" value="Unassembled WGS sequence"/>
</dbReference>
<reference evidence="3 4" key="1">
    <citation type="submission" date="2019-09" db="EMBL/GenBank/DDBJ databases">
        <title>Draft genome sequence of various Type strains from the CCUG.</title>
        <authorList>
            <person name="Pineiro-Iglesias B."/>
            <person name="Tunovic T."/>
            <person name="Unosson C."/>
            <person name="Inganas E."/>
            <person name="Ohlen M."/>
            <person name="Cardew S."/>
            <person name="Jensie-Markopoulos S."/>
            <person name="Salva-Serra F."/>
            <person name="Jaen-Luchoro D."/>
            <person name="Karlsson R."/>
            <person name="Svensson-Stadler L."/>
            <person name="Chun J."/>
            <person name="Moore E."/>
        </authorList>
    </citation>
    <scope>NUCLEOTIDE SEQUENCE [LARGE SCALE GENOMIC DNA]</scope>
    <source>
        <strain evidence="3 4">CCUG 32756T</strain>
    </source>
</reference>
<proteinExistence type="inferred from homology"/>
<dbReference type="InterPro" id="IPR003509">
    <property type="entry name" value="UPF0102_YraN-like"/>
</dbReference>
<dbReference type="RefSeq" id="WP_150337956.1">
    <property type="nucleotide sequence ID" value="NZ_JAERIX010000017.1"/>
</dbReference>
<evidence type="ECO:0000256" key="1">
    <source>
        <dbReference type="ARBA" id="ARBA00006738"/>
    </source>
</evidence>
<dbReference type="Pfam" id="PF02021">
    <property type="entry name" value="UPF0102"/>
    <property type="match status" value="1"/>
</dbReference>
<comment type="similarity">
    <text evidence="1 2">Belongs to the UPF0102 family.</text>
</comment>
<dbReference type="GO" id="GO:0003676">
    <property type="term" value="F:nucleic acid binding"/>
    <property type="evidence" value="ECO:0007669"/>
    <property type="project" value="InterPro"/>
</dbReference>
<dbReference type="AlphaFoldDB" id="A0A5M9QFT8"/>
<evidence type="ECO:0000313" key="3">
    <source>
        <dbReference type="EMBL" id="KAA8707368.1"/>
    </source>
</evidence>
<evidence type="ECO:0000256" key="2">
    <source>
        <dbReference type="HAMAP-Rule" id="MF_00048"/>
    </source>
</evidence>
<sequence length="156" mass="17846">MSDQKFKLAQPPQKQTRIKGVAGEQKACEWLESKGFKILARNYYTQFGEIDIIALCDNLLHFVEVKTFAAGSLSPRYAITAKKLQKIYASIDMLLFTCRNLQLPLESNFSKYERDAHRIVQSLQALHIDLQSCQYCVDALLIWGDSIELLENISLE</sequence>
<gene>
    <name evidence="3" type="ORF">F4V45_08795</name>
</gene>
<dbReference type="EMBL" id="VXKE01000022">
    <property type="protein sequence ID" value="KAA8707368.1"/>
    <property type="molecule type" value="Genomic_DNA"/>
</dbReference>
<dbReference type="HAMAP" id="MF_00048">
    <property type="entry name" value="UPF0102"/>
    <property type="match status" value="1"/>
</dbReference>
<dbReference type="InterPro" id="IPR011335">
    <property type="entry name" value="Restrct_endonuc-II-like"/>
</dbReference>
<dbReference type="SUPFAM" id="SSF52980">
    <property type="entry name" value="Restriction endonuclease-like"/>
    <property type="match status" value="1"/>
</dbReference>
<name>A0A5M9QFT8_9HELI</name>
<dbReference type="PANTHER" id="PTHR34039">
    <property type="entry name" value="UPF0102 PROTEIN YRAN"/>
    <property type="match status" value="1"/>
</dbReference>
<dbReference type="PANTHER" id="PTHR34039:SF1">
    <property type="entry name" value="UPF0102 PROTEIN YRAN"/>
    <property type="match status" value="1"/>
</dbReference>
<dbReference type="InterPro" id="IPR011856">
    <property type="entry name" value="tRNA_endonuc-like_dom_sf"/>
</dbReference>